<evidence type="ECO:0000313" key="6">
    <source>
        <dbReference type="Proteomes" id="UP000809440"/>
    </source>
</evidence>
<dbReference type="AlphaFoldDB" id="A0A9Q2S1G9"/>
<reference evidence="3 6" key="1">
    <citation type="submission" date="2021-01" db="EMBL/GenBank/DDBJ databases">
        <title>Diatom-associated Roseobacters Show Island Model of Population Structure.</title>
        <authorList>
            <person name="Qu L."/>
            <person name="Feng X."/>
            <person name="Chen Y."/>
            <person name="Li L."/>
            <person name="Wang X."/>
            <person name="Hu Z."/>
            <person name="Wang H."/>
            <person name="Luo H."/>
        </authorList>
    </citation>
    <scope>NUCLEOTIDE SEQUENCE</scope>
    <source>
        <strain evidence="4 6">CC28-63</strain>
        <strain evidence="3">CC28-69</strain>
    </source>
</reference>
<keyword evidence="1" id="KW-1133">Transmembrane helix</keyword>
<sequence length="435" mass="44721">MLRRFLTSEKGATAVYFALLAPVLIGFAGLGSEAGLWLVTERKLQHVSDLAAYSAATRGISTNDTAVIRASAEARAQSSGLRATDTMVINIPPATGPNAGRPGFVEVTVERTVSRYLTAIFPGQDETVTIGTRAVAGAIPGSGEPVCMLALSPAANPAFQVGGSGLVNVVGCGFASNSNADTSFEMQGAKVEVTGSCLYAVGGVDVTDGLTLTDCDEPQLLQRPAPDPYANLPMPTSADVASLTRLSSSAIGAGTFTPSEYLLAYPDLPVALFDGGLTLNDTTTLSAGLYIIDGGTFRINSKAELTGTGVTFYLMNGAKLVVNGGADLDLTAYDPLDPGVRPDPFAGILFFSDRSGASVSHSMSGNSDSAINGVIYFPSDTLTYTGDSSSSYPCLQIIAGVLEVSGNGTVTIGCQPNRPPGAPPVEAALRVQLIE</sequence>
<gene>
    <name evidence="3" type="ORF">JQX41_18865</name>
    <name evidence="4" type="ORF">JQX48_18885</name>
</gene>
<feature type="transmembrane region" description="Helical" evidence="1">
    <location>
        <begin position="12"/>
        <end position="39"/>
    </location>
</feature>
<protein>
    <submittedName>
        <fullName evidence="3">Pilus assembly protein</fullName>
    </submittedName>
</protein>
<dbReference type="InterPro" id="IPR028087">
    <property type="entry name" value="Tad_N"/>
</dbReference>
<accession>A0A9Q2S1G9</accession>
<organism evidence="3 5">
    <name type="scientific">Marivita cryptomonadis</name>
    <dbReference type="NCBI Taxonomy" id="505252"/>
    <lineage>
        <taxon>Bacteria</taxon>
        <taxon>Pseudomonadati</taxon>
        <taxon>Pseudomonadota</taxon>
        <taxon>Alphaproteobacteria</taxon>
        <taxon>Rhodobacterales</taxon>
        <taxon>Roseobacteraceae</taxon>
        <taxon>Marivita</taxon>
    </lineage>
</organism>
<dbReference type="EMBL" id="JAFBXE010000015">
    <property type="protein sequence ID" value="MBM2414386.1"/>
    <property type="molecule type" value="Genomic_DNA"/>
</dbReference>
<dbReference type="GeneID" id="62642235"/>
<dbReference type="Proteomes" id="UP000809440">
    <property type="component" value="Unassembled WGS sequence"/>
</dbReference>
<dbReference type="OrthoDB" id="7418984at2"/>
<dbReference type="Proteomes" id="UP000755667">
    <property type="component" value="Unassembled WGS sequence"/>
</dbReference>
<dbReference type="Pfam" id="PF13400">
    <property type="entry name" value="Tad"/>
    <property type="match status" value="1"/>
</dbReference>
<keyword evidence="1" id="KW-0812">Transmembrane</keyword>
<name>A0A9Q2S1G9_9RHOB</name>
<dbReference type="RefSeq" id="WP_085631604.1">
    <property type="nucleotide sequence ID" value="NZ_JAFBWU010000015.1"/>
</dbReference>
<evidence type="ECO:0000256" key="1">
    <source>
        <dbReference type="SAM" id="Phobius"/>
    </source>
</evidence>
<evidence type="ECO:0000313" key="4">
    <source>
        <dbReference type="EMBL" id="MBM2419057.1"/>
    </source>
</evidence>
<keyword evidence="6" id="KW-1185">Reference proteome</keyword>
<comment type="caution">
    <text evidence="3">The sequence shown here is derived from an EMBL/GenBank/DDBJ whole genome shotgun (WGS) entry which is preliminary data.</text>
</comment>
<feature type="domain" description="Putative Flp pilus-assembly TadG-like N-terminal" evidence="2">
    <location>
        <begin position="11"/>
        <end position="57"/>
    </location>
</feature>
<dbReference type="EMBL" id="JAFBXF010000015">
    <property type="protein sequence ID" value="MBM2419057.1"/>
    <property type="molecule type" value="Genomic_DNA"/>
</dbReference>
<evidence type="ECO:0000259" key="2">
    <source>
        <dbReference type="Pfam" id="PF13400"/>
    </source>
</evidence>
<keyword evidence="1" id="KW-0472">Membrane</keyword>
<evidence type="ECO:0000313" key="3">
    <source>
        <dbReference type="EMBL" id="MBM2414386.1"/>
    </source>
</evidence>
<evidence type="ECO:0000313" key="5">
    <source>
        <dbReference type="Proteomes" id="UP000755667"/>
    </source>
</evidence>
<proteinExistence type="predicted"/>